<protein>
    <submittedName>
        <fullName evidence="1">Uncharacterized protein</fullName>
    </submittedName>
</protein>
<organism evidence="1">
    <name type="scientific">Fagus sylvatica</name>
    <name type="common">Beechnut</name>
    <dbReference type="NCBI Taxonomy" id="28930"/>
    <lineage>
        <taxon>Eukaryota</taxon>
        <taxon>Viridiplantae</taxon>
        <taxon>Streptophyta</taxon>
        <taxon>Embryophyta</taxon>
        <taxon>Tracheophyta</taxon>
        <taxon>Spermatophyta</taxon>
        <taxon>Magnoliopsida</taxon>
        <taxon>eudicotyledons</taxon>
        <taxon>Gunneridae</taxon>
        <taxon>Pentapetalae</taxon>
        <taxon>rosids</taxon>
        <taxon>fabids</taxon>
        <taxon>Fagales</taxon>
        <taxon>Fagaceae</taxon>
        <taxon>Fagus</taxon>
    </lineage>
</organism>
<sequence length="119" mass="13004">MPRITTEQHQMLPLGSVPGEIESLLNGDAKRLKHTRGGVEATEAGKLGSHGFFDRVTARGRWVGVVDVAGTWNQLLCTICCLCFCQGCHHTHHEYNNNGHQHGQAVVTHFFVVGAGVFL</sequence>
<dbReference type="EMBL" id="OIVN01000238">
    <property type="protein sequence ID" value="SPC76859.1"/>
    <property type="molecule type" value="Genomic_DNA"/>
</dbReference>
<dbReference type="AlphaFoldDB" id="A0A2N9EQG8"/>
<reference evidence="1" key="1">
    <citation type="submission" date="2018-02" db="EMBL/GenBank/DDBJ databases">
        <authorList>
            <person name="Cohen D.B."/>
            <person name="Kent A.D."/>
        </authorList>
    </citation>
    <scope>NUCLEOTIDE SEQUENCE</scope>
</reference>
<proteinExistence type="predicted"/>
<gene>
    <name evidence="1" type="ORF">FSB_LOCUS4741</name>
</gene>
<evidence type="ECO:0000313" key="1">
    <source>
        <dbReference type="EMBL" id="SPC76859.1"/>
    </source>
</evidence>
<name>A0A2N9EQG8_FAGSY</name>
<accession>A0A2N9EQG8</accession>